<organism evidence="2">
    <name type="scientific">Pyramimonas obovata</name>
    <dbReference type="NCBI Taxonomy" id="1411642"/>
    <lineage>
        <taxon>Eukaryota</taxon>
        <taxon>Viridiplantae</taxon>
        <taxon>Chlorophyta</taxon>
        <taxon>Pyramimonadophyceae</taxon>
        <taxon>Pyramimonadales</taxon>
        <taxon>Pyramimonadaceae</taxon>
        <taxon>Pyramimonas</taxon>
        <taxon>Pyramimonas incertae sedis</taxon>
    </lineage>
</organism>
<feature type="region of interest" description="Disordered" evidence="1">
    <location>
        <begin position="31"/>
        <end position="70"/>
    </location>
</feature>
<dbReference type="EMBL" id="HBFA01031979">
    <property type="protein sequence ID" value="CAD8682815.1"/>
    <property type="molecule type" value="Transcribed_RNA"/>
</dbReference>
<proteinExistence type="predicted"/>
<evidence type="ECO:0000256" key="1">
    <source>
        <dbReference type="SAM" id="MobiDB-lite"/>
    </source>
</evidence>
<accession>A0A7S0WT59</accession>
<gene>
    <name evidence="2" type="ORF">POBO1169_LOCUS16106</name>
</gene>
<reference evidence="2" key="1">
    <citation type="submission" date="2021-01" db="EMBL/GenBank/DDBJ databases">
        <authorList>
            <person name="Corre E."/>
            <person name="Pelletier E."/>
            <person name="Niang G."/>
            <person name="Scheremetjew M."/>
            <person name="Finn R."/>
            <person name="Kale V."/>
            <person name="Holt S."/>
            <person name="Cochrane G."/>
            <person name="Meng A."/>
            <person name="Brown T."/>
            <person name="Cohen L."/>
        </authorList>
    </citation>
    <scope>NUCLEOTIDE SEQUENCE</scope>
    <source>
        <strain evidence="2">CCMP722</strain>
    </source>
</reference>
<evidence type="ECO:0000313" key="2">
    <source>
        <dbReference type="EMBL" id="CAD8682815.1"/>
    </source>
</evidence>
<sequence length="145" mass="14786">MKELLNKLYSTPALTINVHLNQELLLGGLMGPGGRSTPSPRAGGPGGLGAFLAGGDTPPASPSKLCPPGQDLSAEEQFVQMHLEKASRVFGGSSKLLPGGGGGGAEMAGPSARQMAECFSGSFEQENALIARMVARQHKGKAPSC</sequence>
<name>A0A7S0WT59_9CHLO</name>
<dbReference type="AlphaFoldDB" id="A0A7S0WT59"/>
<protein>
    <submittedName>
        <fullName evidence="2">Uncharacterized protein</fullName>
    </submittedName>
</protein>